<dbReference type="CDD" id="cd01428">
    <property type="entry name" value="ADK"/>
    <property type="match status" value="1"/>
</dbReference>
<accession>A0A2P2P1Z0</accession>
<proteinExistence type="inferred from homology"/>
<reference evidence="8" key="1">
    <citation type="submission" date="2018-02" db="EMBL/GenBank/DDBJ databases">
        <title>Rhizophora mucronata_Transcriptome.</title>
        <authorList>
            <person name="Meera S.P."/>
            <person name="Sreeshan A."/>
            <person name="Augustine A."/>
        </authorList>
    </citation>
    <scope>NUCLEOTIDE SEQUENCE</scope>
    <source>
        <tissue evidence="8">Leaf</tissue>
    </source>
</reference>
<evidence type="ECO:0000256" key="2">
    <source>
        <dbReference type="ARBA" id="ARBA00012955"/>
    </source>
</evidence>
<evidence type="ECO:0000256" key="3">
    <source>
        <dbReference type="ARBA" id="ARBA00022679"/>
    </source>
</evidence>
<evidence type="ECO:0000256" key="4">
    <source>
        <dbReference type="ARBA" id="ARBA00022741"/>
    </source>
</evidence>
<keyword evidence="4" id="KW-0547">Nucleotide-binding</keyword>
<dbReference type="SUPFAM" id="SSF52540">
    <property type="entry name" value="P-loop containing nucleoside triphosphate hydrolases"/>
    <property type="match status" value="1"/>
</dbReference>
<evidence type="ECO:0000256" key="7">
    <source>
        <dbReference type="RuleBase" id="RU003330"/>
    </source>
</evidence>
<dbReference type="HAMAP" id="MF_00235">
    <property type="entry name" value="Adenylate_kinase_Adk"/>
    <property type="match status" value="1"/>
</dbReference>
<dbReference type="Gene3D" id="3.40.50.300">
    <property type="entry name" value="P-loop containing nucleotide triphosphate hydrolases"/>
    <property type="match status" value="1"/>
</dbReference>
<sequence>MATAGDALNMEELNGNDVQNFRVVVILGGPGSGKGTQCARIAQQFGYTHLSSGEILRKASKSGSKDAVLIGNMLKEGLLVPPEITVPLVREAMEESGNNKFVFDGFPRDEETRALFERSAKIEPNLVLLFDCPDEELERRSLGRNEGRDDDVTNTIRKRIKVFRESTVPVIQYYDSKKKLRKVDARKSKEEVFRAVRPFFIPKDENSCCCSIM</sequence>
<dbReference type="GO" id="GO:0004017">
    <property type="term" value="F:AMP kinase activity"/>
    <property type="evidence" value="ECO:0007669"/>
    <property type="project" value="UniProtKB-EC"/>
</dbReference>
<dbReference type="InterPro" id="IPR000850">
    <property type="entry name" value="Adenylat/UMP-CMP_kin"/>
</dbReference>
<organism evidence="8">
    <name type="scientific">Rhizophora mucronata</name>
    <name type="common">Asiatic mangrove</name>
    <dbReference type="NCBI Taxonomy" id="61149"/>
    <lineage>
        <taxon>Eukaryota</taxon>
        <taxon>Viridiplantae</taxon>
        <taxon>Streptophyta</taxon>
        <taxon>Embryophyta</taxon>
        <taxon>Tracheophyta</taxon>
        <taxon>Spermatophyta</taxon>
        <taxon>Magnoliopsida</taxon>
        <taxon>eudicotyledons</taxon>
        <taxon>Gunneridae</taxon>
        <taxon>Pentapetalae</taxon>
        <taxon>rosids</taxon>
        <taxon>fabids</taxon>
        <taxon>Malpighiales</taxon>
        <taxon>Rhizophoraceae</taxon>
        <taxon>Rhizophora</taxon>
    </lineage>
</organism>
<keyword evidence="5 7" id="KW-0418">Kinase</keyword>
<dbReference type="PANTHER" id="PTHR23359">
    <property type="entry name" value="NUCLEOTIDE KINASE"/>
    <property type="match status" value="1"/>
</dbReference>
<keyword evidence="3 7" id="KW-0808">Transferase</keyword>
<protein>
    <recommendedName>
        <fullName evidence="2">adenylate kinase</fullName>
        <ecNumber evidence="2">2.7.4.3</ecNumber>
    </recommendedName>
    <alternativeName>
        <fullName evidence="6">ATP:AMP phosphotransferase</fullName>
    </alternativeName>
</protein>
<evidence type="ECO:0000313" key="8">
    <source>
        <dbReference type="EMBL" id="MBX48730.1"/>
    </source>
</evidence>
<evidence type="ECO:0000256" key="1">
    <source>
        <dbReference type="ARBA" id="ARBA00007220"/>
    </source>
</evidence>
<comment type="similarity">
    <text evidence="1 7">Belongs to the adenylate kinase family.</text>
</comment>
<evidence type="ECO:0000256" key="6">
    <source>
        <dbReference type="ARBA" id="ARBA00031517"/>
    </source>
</evidence>
<name>A0A2P2P1Z0_RHIMU</name>
<dbReference type="EC" id="2.7.4.3" evidence="2"/>
<dbReference type="InterPro" id="IPR027417">
    <property type="entry name" value="P-loop_NTPase"/>
</dbReference>
<dbReference type="PRINTS" id="PR00094">
    <property type="entry name" value="ADENYLTKNASE"/>
</dbReference>
<evidence type="ECO:0000256" key="5">
    <source>
        <dbReference type="ARBA" id="ARBA00022777"/>
    </source>
</evidence>
<dbReference type="AlphaFoldDB" id="A0A2P2P1Z0"/>
<dbReference type="EMBL" id="GGEC01068246">
    <property type="protein sequence ID" value="MBX48730.1"/>
    <property type="molecule type" value="Transcribed_RNA"/>
</dbReference>
<dbReference type="GO" id="GO:0005524">
    <property type="term" value="F:ATP binding"/>
    <property type="evidence" value="ECO:0007669"/>
    <property type="project" value="InterPro"/>
</dbReference>
<dbReference type="Pfam" id="PF00406">
    <property type="entry name" value="ADK"/>
    <property type="match status" value="1"/>
</dbReference>